<evidence type="ECO:0000313" key="1">
    <source>
        <dbReference type="Proteomes" id="UP000095286"/>
    </source>
</evidence>
<organism evidence="1 2">
    <name type="scientific">Rhabditophanes sp. KR3021</name>
    <dbReference type="NCBI Taxonomy" id="114890"/>
    <lineage>
        <taxon>Eukaryota</taxon>
        <taxon>Metazoa</taxon>
        <taxon>Ecdysozoa</taxon>
        <taxon>Nematoda</taxon>
        <taxon>Chromadorea</taxon>
        <taxon>Rhabditida</taxon>
        <taxon>Tylenchina</taxon>
        <taxon>Panagrolaimomorpha</taxon>
        <taxon>Strongyloidoidea</taxon>
        <taxon>Alloionematidae</taxon>
        <taxon>Rhabditophanes</taxon>
    </lineage>
</organism>
<proteinExistence type="predicted"/>
<name>A0AC35UG08_9BILA</name>
<dbReference type="WBParaSite" id="RSKR_0001086280.1">
    <property type="protein sequence ID" value="RSKR_0001086280.1"/>
    <property type="gene ID" value="RSKR_0001086280"/>
</dbReference>
<protein>
    <submittedName>
        <fullName evidence="2">ShKT domain-containing protein</fullName>
    </submittedName>
</protein>
<dbReference type="Proteomes" id="UP000095286">
    <property type="component" value="Unplaced"/>
</dbReference>
<sequence>MNYCLTALLLAVLINFVHLTCIPITFSKAKLAGYEVAYADSPRDNETNVPCNLGRSTNEITTDPGFYLQFDFFNVTNLAKEGAFIYVSDTDMLQMSFCSVTYDSQSIICPPSLTNATALRYSIRSVLTQNLPQFHITVQSLPGPSIIQSTASTSYETTSPSICKDLLTGEGSESCSGLKHLCFDPIFEPLMKKECCQTCGFL</sequence>
<reference evidence="2" key="1">
    <citation type="submission" date="2016-11" db="UniProtKB">
        <authorList>
            <consortium name="WormBaseParasite"/>
        </authorList>
    </citation>
    <scope>IDENTIFICATION</scope>
    <source>
        <strain evidence="2">KR3021</strain>
    </source>
</reference>
<evidence type="ECO:0000313" key="2">
    <source>
        <dbReference type="WBParaSite" id="RSKR_0001086280.1"/>
    </source>
</evidence>
<accession>A0AC35UG08</accession>